<evidence type="ECO:0000313" key="3">
    <source>
        <dbReference type="EMBL" id="BDS11282.1"/>
    </source>
</evidence>
<dbReference type="InterPro" id="IPR027417">
    <property type="entry name" value="P-loop_NTPase"/>
</dbReference>
<reference evidence="3" key="1">
    <citation type="submission" date="2022-09" db="EMBL/GenBank/DDBJ databases">
        <title>Aureispira anguillicida sp. nov., isolated from Leptocephalus of Japanese eel Anguilla japonica.</title>
        <authorList>
            <person name="Yuasa K."/>
            <person name="Mekata T."/>
            <person name="Ikunari K."/>
        </authorList>
    </citation>
    <scope>NUCLEOTIDE SEQUENCE</scope>
    <source>
        <strain evidence="3">EL160426</strain>
    </source>
</reference>
<protein>
    <submittedName>
        <fullName evidence="3">AAA domain-containing protein</fullName>
    </submittedName>
</protein>
<sequence>MKQINQYVVLQELKQFNDQIKVWLSQDSGGATYELLTIAKQDNNSRRIERVLNREIKPWVHQTIEGIQPIKEVGEDENNNCYFIAYLHLEDYRGIMNAREEASVQSILDIVKGLSKLKMNNFEAYAISPQFVRVNFKGRGMLCWMGVFELLAHYDLLERPCLAANVIDWMDNKADALRPNFQDDIYSLLKSFKSVLKQHERHTAVVQLLSKGLEVERIKRFSNYHQVIQLLEELPIKTPQDEDRRAIRVVVNKKKIDAATLRLLLKDMSNGVYMDMATRRSTKGTIEGNFSTSDWNGKFVLNNDRSLFIPHCNNQANDKVLKAVTAFRLDASFTEYATNYDCRPFFTEKFEQKCELAALHRKQRNLLTTWKVLPQNEQAVIEADAFKVNYTRREETKKGDFKFYLAKDSEVDWTLVRKVKNEQVVLWIGQQAVGSIGNYEALEFILTITAPFCLLDEVPKTGTLMQDVRQETSQFRKQVDACEKFQQSDVANPALCSILATPETVVLPNNKRLFQDDYDRFNATLFNEQLANDTTQSEAVLEGLNQKPIYLIQGPPGTGKTTVIVELIQQIIQQKKTAKILLTSQSNLAVDNVLERIKKINESAQQSLPFIRLASTHAIEKENVTPEVLPHTFERKLDEWTKGVSKRSERHLETLFPKEYKQKELIQLYHDYASLKGKAGWKTFVQKLKLRSTYLKRLFENCDTLPAAELVFQEVLGQKFLELKQIQRDWVAFLNGVNIDIGSHKKQAMLRDGSTEVDFLTAMMRDINIIGATCIHIASGKYSRINFQFDYVIMDESSKASPPETLVPINMGRNIILIGDHKQLPPVVTRDKKVRKNVKEELEDNGLDFNKEFGTSLFETLIEAFQKDDKKSPFTKMLNIQYRMPRQIGSLISRFFYEGKLQNPSFDIPMDKEHGLKFKKETSIVFISTSNRENPSDNGNLVDRKNNCNAKVIEETLEKLNALYAGNLERKQPLTIGVIAGYRGQVALLKKIDLAKYNNFVVKPTGADAGKKDKYLIEINTVDQFQGTERDIIIYDVVRSSPNPRDVIGFLDDYRRINVAFSRVKRLLLVIGDRDYLLDRAILHPKSNFSEFKLQQIVAELDQEGLVYNNLDEILDQ</sequence>
<dbReference type="PANTHER" id="PTHR10887">
    <property type="entry name" value="DNA2/NAM7 HELICASE FAMILY"/>
    <property type="match status" value="1"/>
</dbReference>
<dbReference type="Pfam" id="PF13086">
    <property type="entry name" value="AAA_11"/>
    <property type="match status" value="1"/>
</dbReference>
<dbReference type="GO" id="GO:0004386">
    <property type="term" value="F:helicase activity"/>
    <property type="evidence" value="ECO:0007669"/>
    <property type="project" value="InterPro"/>
</dbReference>
<evidence type="ECO:0000259" key="1">
    <source>
        <dbReference type="Pfam" id="PF13086"/>
    </source>
</evidence>
<accession>A0A915YDU3</accession>
<evidence type="ECO:0000259" key="2">
    <source>
        <dbReference type="Pfam" id="PF13087"/>
    </source>
</evidence>
<dbReference type="EMBL" id="AP026867">
    <property type="protein sequence ID" value="BDS11282.1"/>
    <property type="molecule type" value="Genomic_DNA"/>
</dbReference>
<dbReference type="AlphaFoldDB" id="A0A915YDU3"/>
<dbReference type="InterPro" id="IPR045055">
    <property type="entry name" value="DNA2/NAM7-like"/>
</dbReference>
<dbReference type="InterPro" id="IPR041679">
    <property type="entry name" value="DNA2/NAM7-like_C"/>
</dbReference>
<dbReference type="InterPro" id="IPR047187">
    <property type="entry name" value="SF1_C_Upf1"/>
</dbReference>
<dbReference type="SUPFAM" id="SSF52540">
    <property type="entry name" value="P-loop containing nucleoside triphosphate hydrolases"/>
    <property type="match status" value="1"/>
</dbReference>
<dbReference type="Gene3D" id="3.40.50.300">
    <property type="entry name" value="P-loop containing nucleotide triphosphate hydrolases"/>
    <property type="match status" value="2"/>
</dbReference>
<feature type="domain" description="DNA2/NAM7 helicase-like C-terminal" evidence="2">
    <location>
        <begin position="855"/>
        <end position="1074"/>
    </location>
</feature>
<dbReference type="PANTHER" id="PTHR10887:SF495">
    <property type="entry name" value="HELICASE SENATAXIN ISOFORM X1-RELATED"/>
    <property type="match status" value="1"/>
</dbReference>
<dbReference type="KEGG" id="aup:AsAng_0019940"/>
<dbReference type="InterPro" id="IPR041677">
    <property type="entry name" value="DNA2/NAM7_AAA_11"/>
</dbReference>
<name>A0A915YDU3_9BACT</name>
<proteinExistence type="predicted"/>
<evidence type="ECO:0000313" key="4">
    <source>
        <dbReference type="Proteomes" id="UP001060919"/>
    </source>
</evidence>
<organism evidence="3 4">
    <name type="scientific">Aureispira anguillae</name>
    <dbReference type="NCBI Taxonomy" id="2864201"/>
    <lineage>
        <taxon>Bacteria</taxon>
        <taxon>Pseudomonadati</taxon>
        <taxon>Bacteroidota</taxon>
        <taxon>Saprospiria</taxon>
        <taxon>Saprospirales</taxon>
        <taxon>Saprospiraceae</taxon>
        <taxon>Aureispira</taxon>
    </lineage>
</organism>
<dbReference type="RefSeq" id="WP_264792480.1">
    <property type="nucleotide sequence ID" value="NZ_AP026867.1"/>
</dbReference>
<feature type="domain" description="DNA2/NAM7 helicase helicase" evidence="1">
    <location>
        <begin position="533"/>
        <end position="829"/>
    </location>
</feature>
<dbReference type="CDD" id="cd18808">
    <property type="entry name" value="SF1_C_Upf1"/>
    <property type="match status" value="1"/>
</dbReference>
<gene>
    <name evidence="3" type="ORF">AsAng_0019940</name>
</gene>
<dbReference type="Proteomes" id="UP001060919">
    <property type="component" value="Chromosome"/>
</dbReference>
<keyword evidence="4" id="KW-1185">Reference proteome</keyword>
<dbReference type="Pfam" id="PF13087">
    <property type="entry name" value="AAA_12"/>
    <property type="match status" value="1"/>
</dbReference>